<dbReference type="AlphaFoldDB" id="K6YGQ0"/>
<organism evidence="4 5">
    <name type="scientific">Aliiglaciecola lipolytica E3</name>
    <dbReference type="NCBI Taxonomy" id="1127673"/>
    <lineage>
        <taxon>Bacteria</taxon>
        <taxon>Pseudomonadati</taxon>
        <taxon>Pseudomonadota</taxon>
        <taxon>Gammaproteobacteria</taxon>
        <taxon>Alteromonadales</taxon>
        <taxon>Alteromonadaceae</taxon>
        <taxon>Aliiglaciecola</taxon>
    </lineage>
</organism>
<dbReference type="Gene3D" id="2.40.30.170">
    <property type="match status" value="1"/>
</dbReference>
<dbReference type="GO" id="GO:1990281">
    <property type="term" value="C:efflux pump complex"/>
    <property type="evidence" value="ECO:0007669"/>
    <property type="project" value="TreeGrafter"/>
</dbReference>
<gene>
    <name evidence="4" type="ORF">GLIP_3162</name>
</gene>
<accession>K6YGQ0</accession>
<feature type="compositionally biased region" description="Polar residues" evidence="2">
    <location>
        <begin position="1"/>
        <end position="15"/>
    </location>
</feature>
<evidence type="ECO:0000313" key="4">
    <source>
        <dbReference type="EMBL" id="GAC15783.1"/>
    </source>
</evidence>
<evidence type="ECO:0000256" key="1">
    <source>
        <dbReference type="SAM" id="Coils"/>
    </source>
</evidence>
<keyword evidence="3" id="KW-0812">Transmembrane</keyword>
<evidence type="ECO:0000313" key="5">
    <source>
        <dbReference type="Proteomes" id="UP000006334"/>
    </source>
</evidence>
<name>K6YGQ0_9ALTE</name>
<dbReference type="EMBL" id="BAEN01000061">
    <property type="protein sequence ID" value="GAC15783.1"/>
    <property type="molecule type" value="Genomic_DNA"/>
</dbReference>
<dbReference type="RefSeq" id="WP_008845588.1">
    <property type="nucleotide sequence ID" value="NZ_BAEN01000061.1"/>
</dbReference>
<dbReference type="STRING" id="1127673.GLIP_3162"/>
<sequence>MKIHNRQSYLTSQSEGKPRNRKAPKLTQLIYFLVLAILFFYIVYFFVSRTLYITEVGFVEIQKTNISSERGGKIISIPLKEGEKFKKGALLATISAAKTCHTIVDKRVDNVAFDIDEQKIVLDGLLGELALLKQIQSENEKRENNAVRRALEINASLNSSRFDNLQDQLELKNKIALQRAKLANLESRMTTLGNQVDTTMLDPGCSQESILAPADGHVFALRRQSNEVVTRAEEILLMVADDADVFIEVYLEAELYKNIADQNTMEVTFPDGQESIAQILEVNSSAYTTPDREWNDYQPVVPNLQVKLAPKDESDIALWKKFDRYQVEVRGEK</sequence>
<evidence type="ECO:0008006" key="6">
    <source>
        <dbReference type="Google" id="ProtNLM"/>
    </source>
</evidence>
<dbReference type="Gene3D" id="1.10.287.470">
    <property type="entry name" value="Helix hairpin bin"/>
    <property type="match status" value="1"/>
</dbReference>
<dbReference type="PANTHER" id="PTHR30469">
    <property type="entry name" value="MULTIDRUG RESISTANCE PROTEIN MDTA"/>
    <property type="match status" value="1"/>
</dbReference>
<keyword evidence="5" id="KW-1185">Reference proteome</keyword>
<dbReference type="Proteomes" id="UP000006334">
    <property type="component" value="Unassembled WGS sequence"/>
</dbReference>
<evidence type="ECO:0000256" key="3">
    <source>
        <dbReference type="SAM" id="Phobius"/>
    </source>
</evidence>
<feature type="region of interest" description="Disordered" evidence="2">
    <location>
        <begin position="1"/>
        <end position="20"/>
    </location>
</feature>
<keyword evidence="1" id="KW-0175">Coiled coil</keyword>
<reference evidence="4 5" key="1">
    <citation type="journal article" date="2017" name="Antonie Van Leeuwenhoek">
        <title>Rhizobium rhizosphaerae sp. nov., a novel species isolated from rice rhizosphere.</title>
        <authorList>
            <person name="Zhao J.J."/>
            <person name="Zhang J."/>
            <person name="Zhang R.J."/>
            <person name="Zhang C.W."/>
            <person name="Yin H.Q."/>
            <person name="Zhang X.X."/>
        </authorList>
    </citation>
    <scope>NUCLEOTIDE SEQUENCE [LARGE SCALE GENOMIC DNA]</scope>
    <source>
        <strain evidence="4 5">E3</strain>
    </source>
</reference>
<evidence type="ECO:0000256" key="2">
    <source>
        <dbReference type="SAM" id="MobiDB-lite"/>
    </source>
</evidence>
<proteinExistence type="predicted"/>
<dbReference type="GO" id="GO:0015562">
    <property type="term" value="F:efflux transmembrane transporter activity"/>
    <property type="evidence" value="ECO:0007669"/>
    <property type="project" value="TreeGrafter"/>
</dbReference>
<dbReference type="eggNOG" id="ENOG50342DF">
    <property type="taxonomic scope" value="Bacteria"/>
</dbReference>
<dbReference type="OrthoDB" id="9778796at2"/>
<keyword evidence="3" id="KW-0472">Membrane</keyword>
<feature type="transmembrane region" description="Helical" evidence="3">
    <location>
        <begin position="29"/>
        <end position="47"/>
    </location>
</feature>
<keyword evidence="3" id="KW-1133">Transmembrane helix</keyword>
<comment type="caution">
    <text evidence="4">The sequence shown here is derived from an EMBL/GenBank/DDBJ whole genome shotgun (WGS) entry which is preliminary data.</text>
</comment>
<feature type="coiled-coil region" evidence="1">
    <location>
        <begin position="168"/>
        <end position="195"/>
    </location>
</feature>
<protein>
    <recommendedName>
        <fullName evidence="6">RND efflux pump membrane fusion protein barrel-sandwich domain-containing protein</fullName>
    </recommendedName>
</protein>
<dbReference type="Gene3D" id="2.40.50.100">
    <property type="match status" value="1"/>
</dbReference>